<gene>
    <name evidence="1" type="ORF">J15TS10_00390</name>
</gene>
<proteinExistence type="predicted"/>
<comment type="caution">
    <text evidence="1">The sequence shown here is derived from an EMBL/GenBank/DDBJ whole genome shotgun (WGS) entry which is preliminary data.</text>
</comment>
<organism evidence="1 2">
    <name type="scientific">Paenibacillus woosongensis</name>
    <dbReference type="NCBI Taxonomy" id="307580"/>
    <lineage>
        <taxon>Bacteria</taxon>
        <taxon>Bacillati</taxon>
        <taxon>Bacillota</taxon>
        <taxon>Bacilli</taxon>
        <taxon>Bacillales</taxon>
        <taxon>Paenibacillaceae</taxon>
        <taxon>Paenibacillus</taxon>
    </lineage>
</organism>
<protein>
    <submittedName>
        <fullName evidence="1">Uncharacterized protein</fullName>
    </submittedName>
</protein>
<evidence type="ECO:0000313" key="1">
    <source>
        <dbReference type="EMBL" id="GIP56225.1"/>
    </source>
</evidence>
<dbReference type="EMBL" id="BOSM01000001">
    <property type="protein sequence ID" value="GIP56225.1"/>
    <property type="molecule type" value="Genomic_DNA"/>
</dbReference>
<keyword evidence="2" id="KW-1185">Reference proteome</keyword>
<name>A0ABQ4MJQ7_9BACL</name>
<dbReference type="Proteomes" id="UP000681290">
    <property type="component" value="Unassembled WGS sequence"/>
</dbReference>
<reference evidence="1 2" key="1">
    <citation type="submission" date="2021-03" db="EMBL/GenBank/DDBJ databases">
        <title>Antimicrobial resistance genes in bacteria isolated from Japanese honey, and their potential for conferring macrolide and lincosamide resistance in the American foulbrood pathogen Paenibacillus larvae.</title>
        <authorList>
            <person name="Okamoto M."/>
            <person name="Kumagai M."/>
            <person name="Kanamori H."/>
            <person name="Takamatsu D."/>
        </authorList>
    </citation>
    <scope>NUCLEOTIDE SEQUENCE [LARGE SCALE GENOMIC DNA]</scope>
    <source>
        <strain evidence="1 2">J15TS10</strain>
    </source>
</reference>
<evidence type="ECO:0000313" key="2">
    <source>
        <dbReference type="Proteomes" id="UP000681290"/>
    </source>
</evidence>
<accession>A0ABQ4MJQ7</accession>
<sequence>MCAWEALTISTGLIDIEMNMIECDGGSKGGPVVFEGTLLQIIHAEQPVSRENI</sequence>